<accession>A0A3L9M709</accession>
<protein>
    <submittedName>
        <fullName evidence="1">Uncharacterized protein</fullName>
    </submittedName>
</protein>
<comment type="caution">
    <text evidence="1">The sequence shown here is derived from an EMBL/GenBank/DDBJ whole genome shotgun (WGS) entry which is preliminary data.</text>
</comment>
<dbReference type="Proteomes" id="UP000275348">
    <property type="component" value="Unassembled WGS sequence"/>
</dbReference>
<evidence type="ECO:0000313" key="1">
    <source>
        <dbReference type="EMBL" id="RLZ08602.1"/>
    </source>
</evidence>
<sequence length="327" mass="37540">MTLAMCARITFSREGRKDIVILKPSEVEIETSWKILTDTAIIRLPRNVKYFDKFKVREVFKRGDGVKIELGYDGVLTTEFTGYITEVSASIPIEIKCQDEMFKVKQIPVNFSAKSIQLGKLLKQIIPGYQIDAMVGLELGTVRFSKTTVGEVLDKLNSELKIYTYIEPNTKTIVSGKIYADNSDQNIVNFNLERNAVSNDLQYRNREDITVKVNGSCISKGVKIEYSYGDNNADKNIEWQFSVRTKPELEIQVKRFYEANKRDGFDGSFTAFGIPRVQHGWKVNLKSYIYPDRDGIYYVESVTKTFKKAEYRQQIKLGNRYGQNATR</sequence>
<evidence type="ECO:0000313" key="2">
    <source>
        <dbReference type="Proteomes" id="UP000275348"/>
    </source>
</evidence>
<proteinExistence type="predicted"/>
<dbReference type="EMBL" id="RDOJ01000013">
    <property type="protein sequence ID" value="RLZ08602.1"/>
    <property type="molecule type" value="Genomic_DNA"/>
</dbReference>
<name>A0A3L9M709_9FLAO</name>
<gene>
    <name evidence="1" type="ORF">EAH69_09825</name>
</gene>
<organism evidence="1 2">
    <name type="scientific">Faecalibacter macacae</name>
    <dbReference type="NCBI Taxonomy" id="1859289"/>
    <lineage>
        <taxon>Bacteria</taxon>
        <taxon>Pseudomonadati</taxon>
        <taxon>Bacteroidota</taxon>
        <taxon>Flavobacteriia</taxon>
        <taxon>Flavobacteriales</taxon>
        <taxon>Weeksellaceae</taxon>
        <taxon>Faecalibacter</taxon>
    </lineage>
</organism>
<keyword evidence="2" id="KW-1185">Reference proteome</keyword>
<dbReference type="AlphaFoldDB" id="A0A3L9M709"/>
<reference evidence="1 2" key="1">
    <citation type="submission" date="2018-10" db="EMBL/GenBank/DDBJ databases">
        <authorList>
            <person name="Chen X."/>
        </authorList>
    </citation>
    <scope>NUCLEOTIDE SEQUENCE [LARGE SCALE GENOMIC DNA]</scope>
    <source>
        <strain evidence="1 2">YIM 102668</strain>
    </source>
</reference>